<dbReference type="OrthoDB" id="9794372at2"/>
<evidence type="ECO:0000256" key="1">
    <source>
        <dbReference type="ARBA" id="ARBA00010641"/>
    </source>
</evidence>
<dbReference type="Pfam" id="PF04542">
    <property type="entry name" value="Sigma70_r2"/>
    <property type="match status" value="1"/>
</dbReference>
<dbReference type="PANTHER" id="PTHR43133:SF63">
    <property type="entry name" value="RNA POLYMERASE SIGMA FACTOR FECI-RELATED"/>
    <property type="match status" value="1"/>
</dbReference>
<dbReference type="STRING" id="316055.RPE_2646"/>
<accession>Q07NA1</accession>
<proteinExistence type="inferred from homology"/>
<evidence type="ECO:0000259" key="6">
    <source>
        <dbReference type="Pfam" id="PF04542"/>
    </source>
</evidence>
<dbReference type="GO" id="GO:0006352">
    <property type="term" value="P:DNA-templated transcription initiation"/>
    <property type="evidence" value="ECO:0007669"/>
    <property type="project" value="InterPro"/>
</dbReference>
<evidence type="ECO:0000256" key="5">
    <source>
        <dbReference type="SAM" id="MobiDB-lite"/>
    </source>
</evidence>
<dbReference type="EMBL" id="CP000463">
    <property type="protein sequence ID" value="ABJ06583.1"/>
    <property type="molecule type" value="Genomic_DNA"/>
</dbReference>
<dbReference type="InterPro" id="IPR013249">
    <property type="entry name" value="RNA_pol_sigma70_r4_t2"/>
</dbReference>
<dbReference type="InterPro" id="IPR013325">
    <property type="entry name" value="RNA_pol_sigma_r2"/>
</dbReference>
<keyword evidence="2" id="KW-0805">Transcription regulation</keyword>
<dbReference type="Gene3D" id="1.10.1740.10">
    <property type="match status" value="1"/>
</dbReference>
<dbReference type="InterPro" id="IPR007627">
    <property type="entry name" value="RNA_pol_sigma70_r2"/>
</dbReference>
<dbReference type="GO" id="GO:0003677">
    <property type="term" value="F:DNA binding"/>
    <property type="evidence" value="ECO:0007669"/>
    <property type="project" value="InterPro"/>
</dbReference>
<feature type="domain" description="RNA polymerase sigma factor 70 region 4 type 2" evidence="7">
    <location>
        <begin position="109"/>
        <end position="157"/>
    </location>
</feature>
<evidence type="ECO:0000256" key="4">
    <source>
        <dbReference type="ARBA" id="ARBA00023163"/>
    </source>
</evidence>
<dbReference type="eggNOG" id="COG1595">
    <property type="taxonomic scope" value="Bacteria"/>
</dbReference>
<dbReference type="AlphaFoldDB" id="Q07NA1"/>
<dbReference type="Gene3D" id="1.10.10.10">
    <property type="entry name" value="Winged helix-like DNA-binding domain superfamily/Winged helix DNA-binding domain"/>
    <property type="match status" value="1"/>
</dbReference>
<dbReference type="InterPro" id="IPR013324">
    <property type="entry name" value="RNA_pol_sigma_r3/r4-like"/>
</dbReference>
<dbReference type="SUPFAM" id="SSF88946">
    <property type="entry name" value="Sigma2 domain of RNA polymerase sigma factors"/>
    <property type="match status" value="1"/>
</dbReference>
<feature type="region of interest" description="Disordered" evidence="5">
    <location>
        <begin position="172"/>
        <end position="202"/>
    </location>
</feature>
<dbReference type="InterPro" id="IPR036388">
    <property type="entry name" value="WH-like_DNA-bd_sf"/>
</dbReference>
<evidence type="ECO:0000313" key="8">
    <source>
        <dbReference type="EMBL" id="ABJ06583.1"/>
    </source>
</evidence>
<keyword evidence="4" id="KW-0804">Transcription</keyword>
<dbReference type="SUPFAM" id="SSF88659">
    <property type="entry name" value="Sigma3 and sigma4 domains of RNA polymerase sigma factors"/>
    <property type="match status" value="1"/>
</dbReference>
<evidence type="ECO:0000259" key="7">
    <source>
        <dbReference type="Pfam" id="PF08281"/>
    </source>
</evidence>
<dbReference type="InterPro" id="IPR039425">
    <property type="entry name" value="RNA_pol_sigma-70-like"/>
</dbReference>
<gene>
    <name evidence="8" type="ordered locus">RPE_2646</name>
</gene>
<comment type="similarity">
    <text evidence="1">Belongs to the sigma-70 factor family. ECF subfamily.</text>
</comment>
<protein>
    <submittedName>
        <fullName evidence="8">RNA polymerase, sigma-24 subunit, ECF subfamily</fullName>
    </submittedName>
</protein>
<keyword evidence="3" id="KW-0731">Sigma factor</keyword>
<dbReference type="NCBIfam" id="TIGR02937">
    <property type="entry name" value="sigma70-ECF"/>
    <property type="match status" value="1"/>
</dbReference>
<dbReference type="InterPro" id="IPR014284">
    <property type="entry name" value="RNA_pol_sigma-70_dom"/>
</dbReference>
<feature type="domain" description="RNA polymerase sigma-70 region 2" evidence="6">
    <location>
        <begin position="18"/>
        <end position="78"/>
    </location>
</feature>
<organism evidence="8">
    <name type="scientific">Rhodopseudomonas palustris (strain BisA53)</name>
    <dbReference type="NCBI Taxonomy" id="316055"/>
    <lineage>
        <taxon>Bacteria</taxon>
        <taxon>Pseudomonadati</taxon>
        <taxon>Pseudomonadota</taxon>
        <taxon>Alphaproteobacteria</taxon>
        <taxon>Hyphomicrobiales</taxon>
        <taxon>Nitrobacteraceae</taxon>
        <taxon>Rhodopseudomonas</taxon>
    </lineage>
</organism>
<evidence type="ECO:0000256" key="2">
    <source>
        <dbReference type="ARBA" id="ARBA00023015"/>
    </source>
</evidence>
<dbReference type="HOGENOM" id="CLU_047691_12_3_5"/>
<sequence length="202" mass="23177">MTDGGWATLQRHMLTRYTDLRRRLTRYLGSADLANDALHDTWLRLQRGGELTSVRNADSYLYSIAMNIASNNRRSEHRRLAASEIEELLEIADDSPDSERVLDARTELEAVVQIIAELPIRQQAILLAARLEGTPRRDIAKRFGVSERFVQRELQAAHDYCAARLEKTRPDRFRSKPRDVSSVQEALGLDDKPPMRRKPANR</sequence>
<dbReference type="PANTHER" id="PTHR43133">
    <property type="entry name" value="RNA POLYMERASE ECF-TYPE SIGMA FACTO"/>
    <property type="match status" value="1"/>
</dbReference>
<dbReference type="Pfam" id="PF08281">
    <property type="entry name" value="Sigma70_r4_2"/>
    <property type="match status" value="1"/>
</dbReference>
<reference evidence="8" key="1">
    <citation type="submission" date="2006-09" db="EMBL/GenBank/DDBJ databases">
        <title>Complete sequence of Rhodopseudomonas palustris BisA53.</title>
        <authorList>
            <consortium name="US DOE Joint Genome Institute"/>
            <person name="Copeland A."/>
            <person name="Lucas S."/>
            <person name="Lapidus A."/>
            <person name="Barry K."/>
            <person name="Detter J.C."/>
            <person name="Glavina del Rio T."/>
            <person name="Hammon N."/>
            <person name="Israni S."/>
            <person name="Dalin E."/>
            <person name="Tice H."/>
            <person name="Pitluck S."/>
            <person name="Chain P."/>
            <person name="Malfatti S."/>
            <person name="Shin M."/>
            <person name="Vergez L."/>
            <person name="Schmutz J."/>
            <person name="Larimer F."/>
            <person name="Land M."/>
            <person name="Hauser L."/>
            <person name="Pelletier D.A."/>
            <person name="Kyrpides N."/>
            <person name="Kim E."/>
            <person name="Harwood C.S."/>
            <person name="Oda Y."/>
            <person name="Richardson P."/>
        </authorList>
    </citation>
    <scope>NUCLEOTIDE SEQUENCE [LARGE SCALE GENOMIC DNA]</scope>
    <source>
        <strain evidence="8">BisA53</strain>
    </source>
</reference>
<dbReference type="GO" id="GO:0016987">
    <property type="term" value="F:sigma factor activity"/>
    <property type="evidence" value="ECO:0007669"/>
    <property type="project" value="UniProtKB-KW"/>
</dbReference>
<dbReference type="KEGG" id="rpe:RPE_2646"/>
<evidence type="ECO:0000256" key="3">
    <source>
        <dbReference type="ARBA" id="ARBA00023082"/>
    </source>
</evidence>
<name>Q07NA1_RHOP5</name>